<proteinExistence type="inferred from homology"/>
<comment type="subunit">
    <text evidence="6">Part of the FGAM synthase complex composed of 1 PurL, 1 PurQ and 2 PurS subunits.</text>
</comment>
<keyword evidence="5 6" id="KW-0067">ATP-binding</keyword>
<dbReference type="GO" id="GO:0005524">
    <property type="term" value="F:ATP binding"/>
    <property type="evidence" value="ECO:0007669"/>
    <property type="project" value="UniProtKB-UniRule"/>
</dbReference>
<dbReference type="eggNOG" id="COG1828">
    <property type="taxonomic scope" value="Bacteria"/>
</dbReference>
<comment type="function">
    <text evidence="6">Part of the phosphoribosylformylglycinamidine synthase complex involved in the purines biosynthetic pathway. Catalyzes the ATP-dependent conversion of formylglycinamide ribonucleotide (FGAR) and glutamine to yield formylglycinamidine ribonucleotide (FGAM) and glutamate. The FGAM synthase complex is composed of three subunits. PurQ produces an ammonia molecule by converting glutamine to glutamate. PurL transfers the ammonia molecule to FGAR to form FGAM in an ATP-dependent manner. PurS interacts with PurQ and PurL and is thought to assist in the transfer of the ammonia molecule from PurQ to PurL.</text>
</comment>
<dbReference type="PANTHER" id="PTHR34696">
    <property type="entry name" value="PHOSPHORIBOSYLFORMYLGLYCINAMIDINE SYNTHASE SUBUNIT PURS"/>
    <property type="match status" value="1"/>
</dbReference>
<comment type="subcellular location">
    <subcellularLocation>
        <location evidence="6">Cytoplasm</location>
    </subcellularLocation>
</comment>
<dbReference type="Proteomes" id="UP000050949">
    <property type="component" value="Unassembled WGS sequence"/>
</dbReference>
<accession>A0A0R1X7J5</accession>
<comment type="caution">
    <text evidence="7">The sequence shown here is derived from an EMBL/GenBank/DDBJ whole genome shotgun (WGS) entry which is preliminary data.</text>
</comment>
<evidence type="ECO:0000256" key="4">
    <source>
        <dbReference type="ARBA" id="ARBA00022755"/>
    </source>
</evidence>
<dbReference type="PATRIC" id="fig|1122147.4.peg.663"/>
<keyword evidence="3 6" id="KW-0547">Nucleotide-binding</keyword>
<name>A0A0R1X7J5_9LACO</name>
<evidence type="ECO:0000313" key="8">
    <source>
        <dbReference type="Proteomes" id="UP000050949"/>
    </source>
</evidence>
<gene>
    <name evidence="6" type="primary">purS</name>
    <name evidence="7" type="ORF">FC91_GL000641</name>
</gene>
<dbReference type="UniPathway" id="UPA00074">
    <property type="reaction ID" value="UER00128"/>
</dbReference>
<keyword evidence="2 6" id="KW-0436">Ligase</keyword>
<dbReference type="AlphaFoldDB" id="A0A0R1X7J5"/>
<dbReference type="GO" id="GO:0005737">
    <property type="term" value="C:cytoplasm"/>
    <property type="evidence" value="ECO:0007669"/>
    <property type="project" value="UniProtKB-SubCell"/>
</dbReference>
<dbReference type="GO" id="GO:0006189">
    <property type="term" value="P:'de novo' IMP biosynthetic process"/>
    <property type="evidence" value="ECO:0007669"/>
    <property type="project" value="UniProtKB-UniRule"/>
</dbReference>
<dbReference type="Gene3D" id="3.30.1280.10">
    <property type="entry name" value="Phosphoribosylformylglycinamidine synthase subunit PurS"/>
    <property type="match status" value="1"/>
</dbReference>
<dbReference type="PANTHER" id="PTHR34696:SF1">
    <property type="entry name" value="PHOSPHORIBOSYLFORMYLGLYCINAMIDINE SYNTHASE SUBUNIT PURS"/>
    <property type="match status" value="1"/>
</dbReference>
<keyword evidence="4 6" id="KW-0658">Purine biosynthesis</keyword>
<dbReference type="SUPFAM" id="SSF82697">
    <property type="entry name" value="PurS-like"/>
    <property type="match status" value="1"/>
</dbReference>
<dbReference type="EC" id="6.3.5.3" evidence="6"/>
<dbReference type="HAMAP" id="MF_01926">
    <property type="entry name" value="PurS"/>
    <property type="match status" value="1"/>
</dbReference>
<evidence type="ECO:0000256" key="3">
    <source>
        <dbReference type="ARBA" id="ARBA00022741"/>
    </source>
</evidence>
<evidence type="ECO:0000256" key="5">
    <source>
        <dbReference type="ARBA" id="ARBA00022840"/>
    </source>
</evidence>
<evidence type="ECO:0000256" key="6">
    <source>
        <dbReference type="HAMAP-Rule" id="MF_01926"/>
    </source>
</evidence>
<comment type="catalytic activity">
    <reaction evidence="6">
        <text>N(2)-formyl-N(1)-(5-phospho-beta-D-ribosyl)glycinamide + L-glutamine + ATP + H2O = 2-formamido-N(1)-(5-O-phospho-beta-D-ribosyl)acetamidine + L-glutamate + ADP + phosphate + H(+)</text>
        <dbReference type="Rhea" id="RHEA:17129"/>
        <dbReference type="ChEBI" id="CHEBI:15377"/>
        <dbReference type="ChEBI" id="CHEBI:15378"/>
        <dbReference type="ChEBI" id="CHEBI:29985"/>
        <dbReference type="ChEBI" id="CHEBI:30616"/>
        <dbReference type="ChEBI" id="CHEBI:43474"/>
        <dbReference type="ChEBI" id="CHEBI:58359"/>
        <dbReference type="ChEBI" id="CHEBI:147286"/>
        <dbReference type="ChEBI" id="CHEBI:147287"/>
        <dbReference type="ChEBI" id="CHEBI:456216"/>
        <dbReference type="EC" id="6.3.5.3"/>
    </reaction>
</comment>
<dbReference type="RefSeq" id="WP_027829724.1">
    <property type="nucleotide sequence ID" value="NZ_AZFW01000103.1"/>
</dbReference>
<comment type="pathway">
    <text evidence="6">Purine metabolism; IMP biosynthesis via de novo pathway; 5-amino-1-(5-phospho-D-ribosyl)imidazole from N(2)-formyl-N(1)-(5-phospho-D-ribosyl)glycinamide: step 1/2.</text>
</comment>
<protein>
    <recommendedName>
        <fullName evidence="6">Phosphoribosylformylglycinamidine synthase subunit PurS</fullName>
        <shortName evidence="6">FGAM synthase</shortName>
        <ecNumber evidence="6">6.3.5.3</ecNumber>
    </recommendedName>
    <alternativeName>
        <fullName evidence="6">Formylglycinamide ribonucleotide amidotransferase subunit III</fullName>
        <shortName evidence="6">FGAR amidotransferase III</shortName>
        <shortName evidence="6">FGAR-AT III</shortName>
    </alternativeName>
    <alternativeName>
        <fullName evidence="6">Phosphoribosylformylglycinamidine synthase subunit III</fullName>
    </alternativeName>
</protein>
<keyword evidence="1 6" id="KW-0963">Cytoplasm</keyword>
<dbReference type="Pfam" id="PF02700">
    <property type="entry name" value="PurS"/>
    <property type="match status" value="1"/>
</dbReference>
<evidence type="ECO:0000256" key="1">
    <source>
        <dbReference type="ARBA" id="ARBA00022490"/>
    </source>
</evidence>
<dbReference type="GO" id="GO:0004642">
    <property type="term" value="F:phosphoribosylformylglycinamidine synthase activity"/>
    <property type="evidence" value="ECO:0007669"/>
    <property type="project" value="UniProtKB-UniRule"/>
</dbReference>
<dbReference type="InterPro" id="IPR003850">
    <property type="entry name" value="PurS"/>
</dbReference>
<organism evidence="7 8">
    <name type="scientific">Schleiferilactobacillus harbinensis DSM 16991</name>
    <dbReference type="NCBI Taxonomy" id="1122147"/>
    <lineage>
        <taxon>Bacteria</taxon>
        <taxon>Bacillati</taxon>
        <taxon>Bacillota</taxon>
        <taxon>Bacilli</taxon>
        <taxon>Lactobacillales</taxon>
        <taxon>Lactobacillaceae</taxon>
        <taxon>Schleiferilactobacillus</taxon>
    </lineage>
</organism>
<dbReference type="OrthoDB" id="9799101at2"/>
<dbReference type="NCBIfam" id="TIGR00302">
    <property type="entry name" value="phosphoribosylformylglycinamidine synthase subunit PurS"/>
    <property type="match status" value="1"/>
</dbReference>
<evidence type="ECO:0000256" key="2">
    <source>
        <dbReference type="ARBA" id="ARBA00022598"/>
    </source>
</evidence>
<comment type="similarity">
    <text evidence="6">Belongs to the PurS family.</text>
</comment>
<reference evidence="7 8" key="1">
    <citation type="journal article" date="2015" name="Genome Announc.">
        <title>Expanding the biotechnology potential of lactobacilli through comparative genomics of 213 strains and associated genera.</title>
        <authorList>
            <person name="Sun Z."/>
            <person name="Harris H.M."/>
            <person name="McCann A."/>
            <person name="Guo C."/>
            <person name="Argimon S."/>
            <person name="Zhang W."/>
            <person name="Yang X."/>
            <person name="Jeffery I.B."/>
            <person name="Cooney J.C."/>
            <person name="Kagawa T.F."/>
            <person name="Liu W."/>
            <person name="Song Y."/>
            <person name="Salvetti E."/>
            <person name="Wrobel A."/>
            <person name="Rasinkangas P."/>
            <person name="Parkhill J."/>
            <person name="Rea M.C."/>
            <person name="O'Sullivan O."/>
            <person name="Ritari J."/>
            <person name="Douillard F.P."/>
            <person name="Paul Ross R."/>
            <person name="Yang R."/>
            <person name="Briner A.E."/>
            <person name="Felis G.E."/>
            <person name="de Vos W.M."/>
            <person name="Barrangou R."/>
            <person name="Klaenhammer T.R."/>
            <person name="Caufield P.W."/>
            <person name="Cui Y."/>
            <person name="Zhang H."/>
            <person name="O'Toole P.W."/>
        </authorList>
    </citation>
    <scope>NUCLEOTIDE SEQUENCE [LARGE SCALE GENOMIC DNA]</scope>
    <source>
        <strain evidence="7 8">DSM 16991</strain>
    </source>
</reference>
<evidence type="ECO:0000313" key="7">
    <source>
        <dbReference type="EMBL" id="KRM25725.1"/>
    </source>
</evidence>
<dbReference type="EMBL" id="AZFW01000103">
    <property type="protein sequence ID" value="KRM25725.1"/>
    <property type="molecule type" value="Genomic_DNA"/>
</dbReference>
<dbReference type="NCBIfam" id="NF004630">
    <property type="entry name" value="PRK05974.1"/>
    <property type="match status" value="1"/>
</dbReference>
<dbReference type="InterPro" id="IPR036604">
    <property type="entry name" value="PurS-like_sf"/>
</dbReference>
<sequence>MFKAKIYVNYKPSVLDPKAEAIKTALTRMNHQNVQDVRYGKYFELLLQGDDEAAVRAQVEEICDQLLANVNMETYRFDLEVA</sequence>